<proteinExistence type="inferred from homology"/>
<dbReference type="PANTHER" id="PTHR23416">
    <property type="entry name" value="SIALIC ACID SYNTHASE-RELATED"/>
    <property type="match status" value="1"/>
</dbReference>
<name>A0A098S3H7_9BACT</name>
<keyword evidence="2 3" id="KW-0808">Transferase</keyword>
<dbReference type="PANTHER" id="PTHR23416:SF23">
    <property type="entry name" value="ACETYLTRANSFERASE C18B11.09C-RELATED"/>
    <property type="match status" value="1"/>
</dbReference>
<dbReference type="AlphaFoldDB" id="A0A098S3H7"/>
<protein>
    <submittedName>
        <fullName evidence="3">Acyl transferase</fullName>
    </submittedName>
</protein>
<keyword evidence="4" id="KW-1185">Reference proteome</keyword>
<dbReference type="GO" id="GO:0008374">
    <property type="term" value="F:O-acyltransferase activity"/>
    <property type="evidence" value="ECO:0007669"/>
    <property type="project" value="TreeGrafter"/>
</dbReference>
<accession>A0A098S3H7</accession>
<evidence type="ECO:0000313" key="3">
    <source>
        <dbReference type="EMBL" id="KGE86606.1"/>
    </source>
</evidence>
<evidence type="ECO:0000313" key="4">
    <source>
        <dbReference type="Proteomes" id="UP000029736"/>
    </source>
</evidence>
<dbReference type="NCBIfam" id="NF007797">
    <property type="entry name" value="PRK10502.1"/>
    <property type="match status" value="1"/>
</dbReference>
<reference evidence="3 4" key="1">
    <citation type="journal article" date="2014" name="Int. J. Syst. Evol. Microbiol.">
        <title>Phaeodactylibacter xiamenensis gen. nov., sp. nov., a member of the family Saprospiraceae isolated from the marine alga Phaeodactylum tricornutum.</title>
        <authorList>
            <person name="Chen Z.Jr."/>
            <person name="Lei X."/>
            <person name="Lai Q."/>
            <person name="Li Y."/>
            <person name="Zhang B."/>
            <person name="Zhang J."/>
            <person name="Zhang H."/>
            <person name="Yang L."/>
            <person name="Zheng W."/>
            <person name="Tian Y."/>
            <person name="Yu Z."/>
            <person name="Xu H.Jr."/>
            <person name="Zheng T."/>
        </authorList>
    </citation>
    <scope>NUCLEOTIDE SEQUENCE [LARGE SCALE GENOMIC DNA]</scope>
    <source>
        <strain evidence="3 4">KD52</strain>
    </source>
</reference>
<comment type="similarity">
    <text evidence="1">Belongs to the transferase hexapeptide repeat family.</text>
</comment>
<sequence>MPQTDLSRYQNKAFQRGAPRWKELLWLLCSAILFRHPLAIINGLKIQVLKAFGAKVGTGVVIKPSVTIKFPWKLRIGDHVWIGEGAWIDNLDQVDIGSHCCISQGAMLLCGNHNYKKSSFDLITAPITLENGVWIGAQSLVCPGVRCGSHAVLSVKSVATSNLEAFTIYQGNPAVAKKERRVQD</sequence>
<dbReference type="GO" id="GO:0005829">
    <property type="term" value="C:cytosol"/>
    <property type="evidence" value="ECO:0007669"/>
    <property type="project" value="TreeGrafter"/>
</dbReference>
<dbReference type="STRING" id="1524460.IX84_20130"/>
<organism evidence="3 4">
    <name type="scientific">Phaeodactylibacter xiamenensis</name>
    <dbReference type="NCBI Taxonomy" id="1524460"/>
    <lineage>
        <taxon>Bacteria</taxon>
        <taxon>Pseudomonadati</taxon>
        <taxon>Bacteroidota</taxon>
        <taxon>Saprospiria</taxon>
        <taxon>Saprospirales</taxon>
        <taxon>Haliscomenobacteraceae</taxon>
        <taxon>Phaeodactylibacter</taxon>
    </lineage>
</organism>
<gene>
    <name evidence="3" type="ORF">IX84_20130</name>
</gene>
<dbReference type="CDD" id="cd05825">
    <property type="entry name" value="LbH_wcaF_like"/>
    <property type="match status" value="1"/>
</dbReference>
<dbReference type="InterPro" id="IPR011004">
    <property type="entry name" value="Trimer_LpxA-like_sf"/>
</dbReference>
<dbReference type="SUPFAM" id="SSF51161">
    <property type="entry name" value="Trimeric LpxA-like enzymes"/>
    <property type="match status" value="1"/>
</dbReference>
<dbReference type="OrthoDB" id="9814490at2"/>
<evidence type="ECO:0000256" key="1">
    <source>
        <dbReference type="ARBA" id="ARBA00007274"/>
    </source>
</evidence>
<dbReference type="RefSeq" id="WP_044224441.1">
    <property type="nucleotide sequence ID" value="NZ_JBKAGJ010000039.1"/>
</dbReference>
<dbReference type="InterPro" id="IPR051159">
    <property type="entry name" value="Hexapeptide_acetyltransf"/>
</dbReference>
<dbReference type="Proteomes" id="UP000029736">
    <property type="component" value="Unassembled WGS sequence"/>
</dbReference>
<dbReference type="EMBL" id="JPOS01000076">
    <property type="protein sequence ID" value="KGE86606.1"/>
    <property type="molecule type" value="Genomic_DNA"/>
</dbReference>
<comment type="caution">
    <text evidence="3">The sequence shown here is derived from an EMBL/GenBank/DDBJ whole genome shotgun (WGS) entry which is preliminary data.</text>
</comment>
<dbReference type="Gene3D" id="2.160.10.10">
    <property type="entry name" value="Hexapeptide repeat proteins"/>
    <property type="match status" value="1"/>
</dbReference>
<evidence type="ECO:0000256" key="2">
    <source>
        <dbReference type="ARBA" id="ARBA00022679"/>
    </source>
</evidence>